<keyword evidence="3" id="KW-1185">Reference proteome</keyword>
<gene>
    <name evidence="2" type="ORF">GCM10007977_100710</name>
</gene>
<comment type="caution">
    <text evidence="2">The sequence shown here is derived from an EMBL/GenBank/DDBJ whole genome shotgun (WGS) entry which is preliminary data.</text>
</comment>
<accession>A0A917X5S7</accession>
<feature type="region of interest" description="Disordered" evidence="1">
    <location>
        <begin position="112"/>
        <end position="133"/>
    </location>
</feature>
<protein>
    <submittedName>
        <fullName evidence="2">Uncharacterized protein</fullName>
    </submittedName>
</protein>
<dbReference type="EMBL" id="BMPI01000092">
    <property type="protein sequence ID" value="GGM83226.1"/>
    <property type="molecule type" value="Genomic_DNA"/>
</dbReference>
<reference evidence="2" key="1">
    <citation type="journal article" date="2014" name="Int. J. Syst. Evol. Microbiol.">
        <title>Complete genome sequence of Corynebacterium casei LMG S-19264T (=DSM 44701T), isolated from a smear-ripened cheese.</title>
        <authorList>
            <consortium name="US DOE Joint Genome Institute (JGI-PGF)"/>
            <person name="Walter F."/>
            <person name="Albersmeier A."/>
            <person name="Kalinowski J."/>
            <person name="Ruckert C."/>
        </authorList>
    </citation>
    <scope>NUCLEOTIDE SEQUENCE</scope>
    <source>
        <strain evidence="2">JCM 19831</strain>
    </source>
</reference>
<reference evidence="2" key="2">
    <citation type="submission" date="2020-09" db="EMBL/GenBank/DDBJ databases">
        <authorList>
            <person name="Sun Q."/>
            <person name="Ohkuma M."/>
        </authorList>
    </citation>
    <scope>NUCLEOTIDE SEQUENCE</scope>
    <source>
        <strain evidence="2">JCM 19831</strain>
    </source>
</reference>
<feature type="compositionally biased region" description="Low complexity" evidence="1">
    <location>
        <begin position="60"/>
        <end position="75"/>
    </location>
</feature>
<dbReference type="AlphaFoldDB" id="A0A917X5S7"/>
<feature type="region of interest" description="Disordered" evidence="1">
    <location>
        <begin position="1"/>
        <end position="98"/>
    </location>
</feature>
<feature type="compositionally biased region" description="Basic and acidic residues" evidence="1">
    <location>
        <begin position="122"/>
        <end position="133"/>
    </location>
</feature>
<evidence type="ECO:0000256" key="1">
    <source>
        <dbReference type="SAM" id="MobiDB-lite"/>
    </source>
</evidence>
<proteinExistence type="predicted"/>
<organism evidence="2 3">
    <name type="scientific">Dactylosporangium sucinum</name>
    <dbReference type="NCBI Taxonomy" id="1424081"/>
    <lineage>
        <taxon>Bacteria</taxon>
        <taxon>Bacillati</taxon>
        <taxon>Actinomycetota</taxon>
        <taxon>Actinomycetes</taxon>
        <taxon>Micromonosporales</taxon>
        <taxon>Micromonosporaceae</taxon>
        <taxon>Dactylosporangium</taxon>
    </lineage>
</organism>
<sequence length="133" mass="13467">MYPAADCGGTSLGHHGHRGGRCSPTRRDLATRTCTYKPGGARYGRTVESSRDAGAGGAPGVTTPGGPKTTTAVPKKTTKPPAPKTTAPGGGGGPIVTPGAFCSPEGAIGYTSKGTKMRCTRKPGEDRARWRAA</sequence>
<name>A0A917X5S7_9ACTN</name>
<evidence type="ECO:0000313" key="2">
    <source>
        <dbReference type="EMBL" id="GGM83226.1"/>
    </source>
</evidence>
<dbReference type="Proteomes" id="UP000642070">
    <property type="component" value="Unassembled WGS sequence"/>
</dbReference>
<evidence type="ECO:0000313" key="3">
    <source>
        <dbReference type="Proteomes" id="UP000642070"/>
    </source>
</evidence>